<dbReference type="Proteomes" id="UP000675881">
    <property type="component" value="Chromosome 1"/>
</dbReference>
<name>A0A7R8H0W3_LEPSM</name>
<reference evidence="1" key="1">
    <citation type="submission" date="2021-02" db="EMBL/GenBank/DDBJ databases">
        <authorList>
            <person name="Bekaert M."/>
        </authorList>
    </citation>
    <scope>NUCLEOTIDE SEQUENCE</scope>
    <source>
        <strain evidence="1">IoA-00</strain>
    </source>
</reference>
<accession>A0A7R8H0W3</accession>
<dbReference type="EMBL" id="HG994580">
    <property type="protein sequence ID" value="CAF2776751.1"/>
    <property type="molecule type" value="Genomic_DNA"/>
</dbReference>
<sequence length="148" mass="16387">MKESIVSSYSQIQSPQELHMDEVVTKPILRLILSFKALLIVIENCVMKYLTVSVKYSLKLPARPLFQSPADILNSPEVVILPDIPSATDSTVQLEPTVSSDVPQSVVRPSIVRRLPTSPSKHFGTNVYSHPVFLLEPLSTPPTLTRVP</sequence>
<keyword evidence="2" id="KW-1185">Reference proteome</keyword>
<dbReference type="AlphaFoldDB" id="A0A7R8H0W3"/>
<gene>
    <name evidence="1" type="ORF">LSAA_1230</name>
</gene>
<evidence type="ECO:0000313" key="2">
    <source>
        <dbReference type="Proteomes" id="UP000675881"/>
    </source>
</evidence>
<evidence type="ECO:0000313" key="1">
    <source>
        <dbReference type="EMBL" id="CAF2776751.1"/>
    </source>
</evidence>
<organism evidence="1 2">
    <name type="scientific">Lepeophtheirus salmonis</name>
    <name type="common">Salmon louse</name>
    <name type="synonym">Caligus salmonis</name>
    <dbReference type="NCBI Taxonomy" id="72036"/>
    <lineage>
        <taxon>Eukaryota</taxon>
        <taxon>Metazoa</taxon>
        <taxon>Ecdysozoa</taxon>
        <taxon>Arthropoda</taxon>
        <taxon>Crustacea</taxon>
        <taxon>Multicrustacea</taxon>
        <taxon>Hexanauplia</taxon>
        <taxon>Copepoda</taxon>
        <taxon>Siphonostomatoida</taxon>
        <taxon>Caligidae</taxon>
        <taxon>Lepeophtheirus</taxon>
    </lineage>
</organism>
<proteinExistence type="predicted"/>
<protein>
    <submittedName>
        <fullName evidence="1">(salmon louse) hypothetical protein</fullName>
    </submittedName>
</protein>